<dbReference type="Proteomes" id="UP000270924">
    <property type="component" value="Unassembled WGS sequence"/>
</dbReference>
<dbReference type="Gene3D" id="2.10.25.10">
    <property type="entry name" value="Laminin"/>
    <property type="match status" value="1"/>
</dbReference>
<evidence type="ECO:0000313" key="12">
    <source>
        <dbReference type="Proteomes" id="UP000270924"/>
    </source>
</evidence>
<keyword evidence="12" id="KW-1185">Reference proteome</keyword>
<dbReference type="InterPro" id="IPR002049">
    <property type="entry name" value="LE_dom"/>
</dbReference>
<protein>
    <recommendedName>
        <fullName evidence="10">Laminin EGF-like domain-containing protein</fullName>
    </recommendedName>
</protein>
<dbReference type="GO" id="GO:0005604">
    <property type="term" value="C:basement membrane"/>
    <property type="evidence" value="ECO:0007669"/>
    <property type="project" value="UniProtKB-SubCell"/>
</dbReference>
<evidence type="ECO:0000256" key="5">
    <source>
        <dbReference type="ARBA" id="ARBA00022737"/>
    </source>
</evidence>
<evidence type="ECO:0000256" key="7">
    <source>
        <dbReference type="ARBA" id="ARBA00023157"/>
    </source>
</evidence>
<name>A0A3P7ENG5_WUCBA</name>
<dbReference type="InterPro" id="IPR050440">
    <property type="entry name" value="Laminin/Netrin_ECM"/>
</dbReference>
<dbReference type="EMBL" id="UYWW01010825">
    <property type="protein sequence ID" value="VDM18144.1"/>
    <property type="molecule type" value="Genomic_DNA"/>
</dbReference>
<dbReference type="GO" id="GO:0009888">
    <property type="term" value="P:tissue development"/>
    <property type="evidence" value="ECO:0007669"/>
    <property type="project" value="TreeGrafter"/>
</dbReference>
<dbReference type="OrthoDB" id="10011303at2759"/>
<keyword evidence="3" id="KW-0272">Extracellular matrix</keyword>
<organism evidence="11 12">
    <name type="scientific">Wuchereria bancrofti</name>
    <dbReference type="NCBI Taxonomy" id="6293"/>
    <lineage>
        <taxon>Eukaryota</taxon>
        <taxon>Metazoa</taxon>
        <taxon>Ecdysozoa</taxon>
        <taxon>Nematoda</taxon>
        <taxon>Chromadorea</taxon>
        <taxon>Rhabditida</taxon>
        <taxon>Spirurina</taxon>
        <taxon>Spiruromorpha</taxon>
        <taxon>Filarioidea</taxon>
        <taxon>Onchocercidae</taxon>
        <taxon>Wuchereria</taxon>
    </lineage>
</organism>
<keyword evidence="2" id="KW-0964">Secreted</keyword>
<dbReference type="OMA" id="TIACNCH"/>
<keyword evidence="9" id="KW-0424">Laminin EGF-like domain</keyword>
<evidence type="ECO:0000256" key="4">
    <source>
        <dbReference type="ARBA" id="ARBA00022729"/>
    </source>
</evidence>
<proteinExistence type="predicted"/>
<reference evidence="11 12" key="1">
    <citation type="submission" date="2018-11" db="EMBL/GenBank/DDBJ databases">
        <authorList>
            <consortium name="Pathogen Informatics"/>
        </authorList>
    </citation>
    <scope>NUCLEOTIDE SEQUENCE [LARGE SCALE GENOMIC DNA]</scope>
</reference>
<keyword evidence="6" id="KW-0084">Basement membrane</keyword>
<evidence type="ECO:0000256" key="9">
    <source>
        <dbReference type="ARBA" id="ARBA00023292"/>
    </source>
</evidence>
<dbReference type="PANTHER" id="PTHR10574:SF406">
    <property type="entry name" value="LAMININ SUBUNIT ALPHA 5"/>
    <property type="match status" value="1"/>
</dbReference>
<keyword evidence="5" id="KW-0677">Repeat</keyword>
<dbReference type="SUPFAM" id="SSF57196">
    <property type="entry name" value="EGF/Laminin"/>
    <property type="match status" value="1"/>
</dbReference>
<evidence type="ECO:0000256" key="1">
    <source>
        <dbReference type="ARBA" id="ARBA00004302"/>
    </source>
</evidence>
<accession>A0A3P7ENG5</accession>
<evidence type="ECO:0000256" key="8">
    <source>
        <dbReference type="ARBA" id="ARBA00023180"/>
    </source>
</evidence>
<evidence type="ECO:0000256" key="3">
    <source>
        <dbReference type="ARBA" id="ARBA00022530"/>
    </source>
</evidence>
<feature type="domain" description="Laminin EGF-like" evidence="10">
    <location>
        <begin position="42"/>
        <end position="75"/>
    </location>
</feature>
<evidence type="ECO:0000259" key="10">
    <source>
        <dbReference type="PROSITE" id="PS01248"/>
    </source>
</evidence>
<dbReference type="AlphaFoldDB" id="A0A3P7ENG5"/>
<evidence type="ECO:0000256" key="6">
    <source>
        <dbReference type="ARBA" id="ARBA00022869"/>
    </source>
</evidence>
<dbReference type="SMART" id="SM00180">
    <property type="entry name" value="EGF_Lam"/>
    <property type="match status" value="1"/>
</dbReference>
<dbReference type="PANTHER" id="PTHR10574">
    <property type="entry name" value="NETRIN/LAMININ-RELATED"/>
    <property type="match status" value="1"/>
</dbReference>
<sequence length="90" mass="10398">MISKTIACNCHGHSEECVYEKELDRMHSSLDIHGNYDGGGRCLNCRDNTEGINCNKCIFGYYRPKTKWWNETDVCQRKSCLFLKKNCLAV</sequence>
<dbReference type="FunFam" id="2.10.25.10:FF:000069">
    <property type="entry name" value="Laminin subunit alpha 1"/>
    <property type="match status" value="1"/>
</dbReference>
<dbReference type="GO" id="GO:0005201">
    <property type="term" value="F:extracellular matrix structural constituent"/>
    <property type="evidence" value="ECO:0007669"/>
    <property type="project" value="TreeGrafter"/>
</dbReference>
<gene>
    <name evidence="11" type="ORF">WBA_LOCUS10009</name>
</gene>
<evidence type="ECO:0000313" key="11">
    <source>
        <dbReference type="EMBL" id="VDM18144.1"/>
    </source>
</evidence>
<evidence type="ECO:0000256" key="2">
    <source>
        <dbReference type="ARBA" id="ARBA00022525"/>
    </source>
</evidence>
<keyword evidence="7" id="KW-1015">Disulfide bond</keyword>
<dbReference type="InParanoid" id="A0A3P7ENG5"/>
<dbReference type="Pfam" id="PF00053">
    <property type="entry name" value="EGF_laminin"/>
    <property type="match status" value="1"/>
</dbReference>
<dbReference type="GO" id="GO:0009887">
    <property type="term" value="P:animal organ morphogenesis"/>
    <property type="evidence" value="ECO:0007669"/>
    <property type="project" value="TreeGrafter"/>
</dbReference>
<keyword evidence="4" id="KW-0732">Signal</keyword>
<keyword evidence="8" id="KW-0325">Glycoprotein</keyword>
<dbReference type="GO" id="GO:0007411">
    <property type="term" value="P:axon guidance"/>
    <property type="evidence" value="ECO:0007669"/>
    <property type="project" value="TreeGrafter"/>
</dbReference>
<dbReference type="PROSITE" id="PS01248">
    <property type="entry name" value="EGF_LAM_1"/>
    <property type="match status" value="1"/>
</dbReference>
<comment type="subcellular location">
    <subcellularLocation>
        <location evidence="1">Secreted</location>
        <location evidence="1">Extracellular space</location>
        <location evidence="1">Extracellular matrix</location>
        <location evidence="1">Basement membrane</location>
    </subcellularLocation>
</comment>